<gene>
    <name evidence="2" type="ORF">ENT08_07580</name>
</gene>
<reference evidence="2" key="1">
    <citation type="journal article" date="2020" name="mSystems">
        <title>Genome- and Community-Level Interaction Insights into Carbon Utilization and Element Cycling Functions of Hydrothermarchaeota in Hydrothermal Sediment.</title>
        <authorList>
            <person name="Zhou Z."/>
            <person name="Liu Y."/>
            <person name="Xu W."/>
            <person name="Pan J."/>
            <person name="Luo Z.H."/>
            <person name="Li M."/>
        </authorList>
    </citation>
    <scope>NUCLEOTIDE SEQUENCE [LARGE SCALE GENOMIC DNA]</scope>
    <source>
        <strain evidence="2">SpSt-548</strain>
    </source>
</reference>
<evidence type="ECO:0008006" key="3">
    <source>
        <dbReference type="Google" id="ProtNLM"/>
    </source>
</evidence>
<dbReference type="EMBL" id="DSXI01000443">
    <property type="protein sequence ID" value="HGS05581.1"/>
    <property type="molecule type" value="Genomic_DNA"/>
</dbReference>
<evidence type="ECO:0000313" key="2">
    <source>
        <dbReference type="EMBL" id="HGS05581.1"/>
    </source>
</evidence>
<keyword evidence="1" id="KW-0812">Transmembrane</keyword>
<evidence type="ECO:0000256" key="1">
    <source>
        <dbReference type="SAM" id="Phobius"/>
    </source>
</evidence>
<keyword evidence="1" id="KW-0472">Membrane</keyword>
<dbReference type="AlphaFoldDB" id="A0A7V4LD38"/>
<accession>A0A7V4LD38</accession>
<protein>
    <recommendedName>
        <fullName evidence="3">Cell division protein FtsL</fullName>
    </recommendedName>
</protein>
<proteinExistence type="predicted"/>
<organism evidence="2">
    <name type="scientific">Desulfobacca acetoxidans</name>
    <dbReference type="NCBI Taxonomy" id="60893"/>
    <lineage>
        <taxon>Bacteria</taxon>
        <taxon>Pseudomonadati</taxon>
        <taxon>Thermodesulfobacteriota</taxon>
        <taxon>Desulfobaccia</taxon>
        <taxon>Desulfobaccales</taxon>
        <taxon>Desulfobaccaceae</taxon>
        <taxon>Desulfobacca</taxon>
    </lineage>
</organism>
<name>A0A7V4LD38_9BACT</name>
<comment type="caution">
    <text evidence="2">The sequence shown here is derived from an EMBL/GenBank/DDBJ whole genome shotgun (WGS) entry which is preliminary data.</text>
</comment>
<keyword evidence="1" id="KW-1133">Transmembrane helix</keyword>
<sequence length="117" mass="13210">MPGNLTLRLSAAGHTLVSRNRKVRAQEHRWVHFLVWGLLSAAGAVILMFLVLSYTSHRATELNYQISQALEVQKKHLELNRQLRVEYSHLTSISRLEKLAAEYEMGPPGPGQVVQVP</sequence>
<feature type="transmembrane region" description="Helical" evidence="1">
    <location>
        <begin position="30"/>
        <end position="52"/>
    </location>
</feature>